<sequence length="313" mass="35856">METVNREKINYFACVLFNGPILILTFMANFFFIFCMVRPLHGERIKQPLKLLLASLICSTMIYLMASFVLSSYGIQPENNKTAEISLLVVTSSLTASMASSVWLNFFFYTQIVPAQRALFIWIKKNIKPIIYCGWLLERIYSFFEVTLWILERSNCHDNYNLTMDRDTHENDECLENLNTLLSVDSFRFSVCLYVVLMSSGSTVVYLCRHMRRMMANGPPLSCPMFRNQVRVTATGILQVILYIICATWNIYKSFTSTSVSPCIHYTVFNLYMAGTTLNLGAGQGVIRKRVVDIWLKATQWCKAPKTQSEQGG</sequence>
<gene>
    <name evidence="1" type="ORF">GBF38_017221</name>
</gene>
<name>A0ACB7EFY9_NIBAL</name>
<comment type="caution">
    <text evidence="1">The sequence shown here is derived from an EMBL/GenBank/DDBJ whole genome shotgun (WGS) entry which is preliminary data.</text>
</comment>
<accession>A0ACB7EFY9</accession>
<dbReference type="Proteomes" id="UP000805704">
    <property type="component" value="Chromosome 8"/>
</dbReference>
<evidence type="ECO:0000313" key="1">
    <source>
        <dbReference type="EMBL" id="KAG8000736.1"/>
    </source>
</evidence>
<dbReference type="EMBL" id="CM024796">
    <property type="protein sequence ID" value="KAG8000736.1"/>
    <property type="molecule type" value="Genomic_DNA"/>
</dbReference>
<proteinExistence type="predicted"/>
<organism evidence="1 2">
    <name type="scientific">Nibea albiflora</name>
    <name type="common">Yellow drum</name>
    <name type="synonym">Corvina albiflora</name>
    <dbReference type="NCBI Taxonomy" id="240163"/>
    <lineage>
        <taxon>Eukaryota</taxon>
        <taxon>Metazoa</taxon>
        <taxon>Chordata</taxon>
        <taxon>Craniata</taxon>
        <taxon>Vertebrata</taxon>
        <taxon>Euteleostomi</taxon>
        <taxon>Actinopterygii</taxon>
        <taxon>Neopterygii</taxon>
        <taxon>Teleostei</taxon>
        <taxon>Neoteleostei</taxon>
        <taxon>Acanthomorphata</taxon>
        <taxon>Eupercaria</taxon>
        <taxon>Sciaenidae</taxon>
        <taxon>Nibea</taxon>
    </lineage>
</organism>
<keyword evidence="2" id="KW-1185">Reference proteome</keyword>
<protein>
    <submittedName>
        <fullName evidence="1">Uncharacterized protein</fullName>
    </submittedName>
</protein>
<reference evidence="1" key="1">
    <citation type="submission" date="2020-04" db="EMBL/GenBank/DDBJ databases">
        <title>A chromosome-scale assembly and high-density genetic map of the yellow drum (Nibea albiflora) genome.</title>
        <authorList>
            <person name="Xu D."/>
            <person name="Zhang W."/>
            <person name="Chen R."/>
            <person name="Tan P."/>
            <person name="Wang L."/>
            <person name="Song H."/>
            <person name="Tian L."/>
            <person name="Zhu Q."/>
            <person name="Wang B."/>
        </authorList>
    </citation>
    <scope>NUCLEOTIDE SEQUENCE</scope>
    <source>
        <strain evidence="1">ZJHYS-2018</strain>
    </source>
</reference>
<evidence type="ECO:0000313" key="2">
    <source>
        <dbReference type="Proteomes" id="UP000805704"/>
    </source>
</evidence>